<dbReference type="GO" id="GO:0033588">
    <property type="term" value="C:elongator holoenzyme complex"/>
    <property type="evidence" value="ECO:0007669"/>
    <property type="project" value="InterPro"/>
</dbReference>
<evidence type="ECO:0000259" key="1">
    <source>
        <dbReference type="Pfam" id="PF04762"/>
    </source>
</evidence>
<reference evidence="2 3" key="1">
    <citation type="submission" date="2017-03" db="EMBL/GenBank/DDBJ databases">
        <title>Genome Survey of Euroglyphus maynei.</title>
        <authorList>
            <person name="Arlian L.G."/>
            <person name="Morgan M.S."/>
            <person name="Rider S.D."/>
        </authorList>
    </citation>
    <scope>NUCLEOTIDE SEQUENCE [LARGE SCALE GENOMIC DNA]</scope>
    <source>
        <strain evidence="2">Arlian Lab</strain>
        <tissue evidence="2">Whole body</tissue>
    </source>
</reference>
<keyword evidence="3" id="KW-1185">Reference proteome</keyword>
<protein>
    <recommendedName>
        <fullName evidence="1">ELP1 first N-terminal beta-propeller domain-containing protein</fullName>
    </recommendedName>
</protein>
<dbReference type="OrthoDB" id="40048at2759"/>
<dbReference type="InterPro" id="IPR056164">
    <property type="entry name" value="Beta-prop_ELP1_1st"/>
</dbReference>
<dbReference type="GO" id="GO:0000049">
    <property type="term" value="F:tRNA binding"/>
    <property type="evidence" value="ECO:0007669"/>
    <property type="project" value="TreeGrafter"/>
</dbReference>
<organism evidence="2 3">
    <name type="scientific">Euroglyphus maynei</name>
    <name type="common">Mayne's house dust mite</name>
    <dbReference type="NCBI Taxonomy" id="6958"/>
    <lineage>
        <taxon>Eukaryota</taxon>
        <taxon>Metazoa</taxon>
        <taxon>Ecdysozoa</taxon>
        <taxon>Arthropoda</taxon>
        <taxon>Chelicerata</taxon>
        <taxon>Arachnida</taxon>
        <taxon>Acari</taxon>
        <taxon>Acariformes</taxon>
        <taxon>Sarcoptiformes</taxon>
        <taxon>Astigmata</taxon>
        <taxon>Psoroptidia</taxon>
        <taxon>Analgoidea</taxon>
        <taxon>Pyroglyphidae</taxon>
        <taxon>Pyroglyphinae</taxon>
        <taxon>Euroglyphus</taxon>
    </lineage>
</organism>
<name>A0A1Y3BHV8_EURMA</name>
<dbReference type="PANTHER" id="PTHR12747:SF0">
    <property type="entry name" value="ELONGATOR COMPLEX PROTEIN 1"/>
    <property type="match status" value="1"/>
</dbReference>
<dbReference type="PANTHER" id="PTHR12747">
    <property type="entry name" value="ELONGATOR COMPLEX PROTEIN 1"/>
    <property type="match status" value="1"/>
</dbReference>
<dbReference type="EMBL" id="MUJZ01017869">
    <property type="protein sequence ID" value="OTF80521.1"/>
    <property type="molecule type" value="Genomic_DNA"/>
</dbReference>
<comment type="caution">
    <text evidence="2">The sequence shown here is derived from an EMBL/GenBank/DDBJ whole genome shotgun (WGS) entry which is preliminary data.</text>
</comment>
<sequence>MQNLIPQRTETTRLLESSIDQFVFNDYYSVGYFVSKFSIYSFHLNDKQIIHRANFQNLLDYNENYPTIIYSRYIIEDELLFLLFTDGLIITYDTVNDSLLKQSLNSIDHASGGIDGAKFSHDQELLVIITRNNVMLLYNKLLALKRRYDLNVEEYGASEMINVNWGSKATQFHGQGMRDHRIVEQQTVTLTEWDDHKCFIDWKHDDYHYTINFVSPKGLIHFLLPFV</sequence>
<evidence type="ECO:0000313" key="2">
    <source>
        <dbReference type="EMBL" id="OTF80521.1"/>
    </source>
</evidence>
<dbReference type="AlphaFoldDB" id="A0A1Y3BHV8"/>
<dbReference type="UniPathway" id="UPA00988"/>
<dbReference type="Pfam" id="PF04762">
    <property type="entry name" value="Beta-prop_ELP1_1st"/>
    <property type="match status" value="1"/>
</dbReference>
<dbReference type="Proteomes" id="UP000194236">
    <property type="component" value="Unassembled WGS sequence"/>
</dbReference>
<proteinExistence type="predicted"/>
<evidence type="ECO:0000313" key="3">
    <source>
        <dbReference type="Proteomes" id="UP000194236"/>
    </source>
</evidence>
<gene>
    <name evidence="2" type="ORF">BLA29_003869</name>
</gene>
<dbReference type="InterPro" id="IPR006849">
    <property type="entry name" value="Elp1"/>
</dbReference>
<feature type="domain" description="ELP1 first N-terminal beta-propeller" evidence="1">
    <location>
        <begin position="42"/>
        <end position="215"/>
    </location>
</feature>
<accession>A0A1Y3BHV8</accession>
<dbReference type="GO" id="GO:0002926">
    <property type="term" value="P:tRNA wobble base 5-methoxycarbonylmethyl-2-thiouridinylation"/>
    <property type="evidence" value="ECO:0007669"/>
    <property type="project" value="TreeGrafter"/>
</dbReference>
<dbReference type="GO" id="GO:0005829">
    <property type="term" value="C:cytosol"/>
    <property type="evidence" value="ECO:0007669"/>
    <property type="project" value="TreeGrafter"/>
</dbReference>